<dbReference type="PANTHER" id="PTHR43844">
    <property type="entry name" value="METHIONINE SYNTHASE"/>
    <property type="match status" value="1"/>
</dbReference>
<evidence type="ECO:0000313" key="2">
    <source>
        <dbReference type="EMBL" id="RSU12538.1"/>
    </source>
</evidence>
<keyword evidence="2" id="KW-0808">Transferase</keyword>
<dbReference type="PANTHER" id="PTHR43844:SF1">
    <property type="entry name" value="METHIONINE SYNTHASE"/>
    <property type="match status" value="1"/>
</dbReference>
<keyword evidence="3" id="KW-1185">Reference proteome</keyword>
<organism evidence="2 3">
    <name type="scientific">Vagococcus acidifermentans</name>
    <dbReference type="NCBI Taxonomy" id="564710"/>
    <lineage>
        <taxon>Bacteria</taxon>
        <taxon>Bacillati</taxon>
        <taxon>Bacillota</taxon>
        <taxon>Bacilli</taxon>
        <taxon>Lactobacillales</taxon>
        <taxon>Enterococcaceae</taxon>
        <taxon>Vagococcus</taxon>
    </lineage>
</organism>
<sequence>MLSNIPFRGDQVGSLLRPERLKKAREAVKSGALSKEELQKIEDEEIIAAIDKQKAVGLKAVTDGEFRRRWWHLDFIAGLNGITVFDYIMKGFGIESEAQGTYVSDELSFNPDHPFLAHFAFTKKHAGETLAKQTIPGPNMIFLNSFLMSERYHEQPVYQTKDQFVADLINTYQDAIQAFYDVGCRYLQLDDTSWGALFDDNFRESIAKNGYDPDALIQEFGDITEQVLAKKPADMVVTFHFCKGNFQSKWLYNGSYDRIAERLLAIAAFDGFFLEFDDERSGSFEPLKNIKDQRVVVGLITSKTGELENPEAIKERIAEAANYVPLDQLCLSPQCGFSSTQEGNALTEDDQWKKLSLVVDIAKEVWGEL</sequence>
<evidence type="ECO:0000313" key="3">
    <source>
        <dbReference type="Proteomes" id="UP000286773"/>
    </source>
</evidence>
<name>A0A430AWV6_9ENTE</name>
<dbReference type="EMBL" id="NGKC01000005">
    <property type="protein sequence ID" value="RSU12538.1"/>
    <property type="molecule type" value="Genomic_DNA"/>
</dbReference>
<proteinExistence type="predicted"/>
<dbReference type="RefSeq" id="WP_126813432.1">
    <property type="nucleotide sequence ID" value="NZ_NGKC01000005.1"/>
</dbReference>
<dbReference type="Proteomes" id="UP000286773">
    <property type="component" value="Unassembled WGS sequence"/>
</dbReference>
<protein>
    <submittedName>
        <fullName evidence="2">5-methyltetrahydropteroyltriglutamate--homocysteine methyltransferase</fullName>
    </submittedName>
</protein>
<keyword evidence="2" id="KW-0489">Methyltransferase</keyword>
<dbReference type="GO" id="GO:0009086">
    <property type="term" value="P:methionine biosynthetic process"/>
    <property type="evidence" value="ECO:0007669"/>
    <property type="project" value="InterPro"/>
</dbReference>
<dbReference type="CDD" id="cd03311">
    <property type="entry name" value="CIMS_C_terminal_like"/>
    <property type="match status" value="1"/>
</dbReference>
<dbReference type="SUPFAM" id="SSF51726">
    <property type="entry name" value="UROD/MetE-like"/>
    <property type="match status" value="1"/>
</dbReference>
<dbReference type="Pfam" id="PF01717">
    <property type="entry name" value="Meth_synt_2"/>
    <property type="match status" value="1"/>
</dbReference>
<dbReference type="AlphaFoldDB" id="A0A430AWV6"/>
<dbReference type="NCBIfam" id="NF005085">
    <property type="entry name" value="PRK06520.1"/>
    <property type="match status" value="1"/>
</dbReference>
<dbReference type="InterPro" id="IPR038071">
    <property type="entry name" value="UROD/MetE-like_sf"/>
</dbReference>
<dbReference type="GO" id="GO:0003871">
    <property type="term" value="F:5-methyltetrahydropteroyltriglutamate-homocysteine S-methyltransferase activity"/>
    <property type="evidence" value="ECO:0007669"/>
    <property type="project" value="InterPro"/>
</dbReference>
<dbReference type="Gene3D" id="3.20.20.210">
    <property type="match status" value="1"/>
</dbReference>
<gene>
    <name evidence="2" type="ORF">CBF27_06070</name>
</gene>
<dbReference type="GO" id="GO:0008270">
    <property type="term" value="F:zinc ion binding"/>
    <property type="evidence" value="ECO:0007669"/>
    <property type="project" value="InterPro"/>
</dbReference>
<comment type="caution">
    <text evidence="2">The sequence shown here is derived from an EMBL/GenBank/DDBJ whole genome shotgun (WGS) entry which is preliminary data.</text>
</comment>
<evidence type="ECO:0000259" key="1">
    <source>
        <dbReference type="Pfam" id="PF01717"/>
    </source>
</evidence>
<accession>A0A430AWV6</accession>
<dbReference type="GO" id="GO:0032259">
    <property type="term" value="P:methylation"/>
    <property type="evidence" value="ECO:0007669"/>
    <property type="project" value="UniProtKB-KW"/>
</dbReference>
<feature type="domain" description="Cobalamin-independent methionine synthase MetE C-terminal/archaeal" evidence="1">
    <location>
        <begin position="12"/>
        <end position="346"/>
    </location>
</feature>
<reference evidence="2 3" key="1">
    <citation type="submission" date="2017-05" db="EMBL/GenBank/DDBJ databases">
        <title>Vagococcus spp. assemblies.</title>
        <authorList>
            <person name="Gulvik C.A."/>
        </authorList>
    </citation>
    <scope>NUCLEOTIDE SEQUENCE [LARGE SCALE GENOMIC DNA]</scope>
    <source>
        <strain evidence="2 3">LMG 24798</strain>
    </source>
</reference>
<dbReference type="OrthoDB" id="6430685at2"/>
<dbReference type="InterPro" id="IPR002629">
    <property type="entry name" value="Met_Synth_C/arc"/>
</dbReference>